<dbReference type="PANTHER" id="PTHR45947:SF15">
    <property type="entry name" value="TEICHURONIC ACID BIOSYNTHESIS GLYCOSYLTRANSFERASE TUAC-RELATED"/>
    <property type="match status" value="1"/>
</dbReference>
<dbReference type="AlphaFoldDB" id="D9PHX6"/>
<dbReference type="PANTHER" id="PTHR45947">
    <property type="entry name" value="SULFOQUINOVOSYL TRANSFERASE SQD2"/>
    <property type="match status" value="1"/>
</dbReference>
<dbReference type="InterPro" id="IPR050194">
    <property type="entry name" value="Glycosyltransferase_grp1"/>
</dbReference>
<sequence>MQLKQLKKRCGGILKNKEINFFSTKVNTSIFKYSDKDIVRNELGLDRNRLIFVTTGRIHHTKGWRFLLDVVSKYKNENRDCLLIFVGDGGDRKMMELEISNLKIENNVLITGFMSPDNVAKYIQAADLFLLGSQKEGWSTSLIEALACYRPIVTTKVSSATTIVKEGVNGFVVEQNDIIGFIEKIDKALHLPAFTSYVENEIQKYSLGNLKNSLEKIWNPEGS</sequence>
<organism evidence="2">
    <name type="scientific">sediment metagenome</name>
    <dbReference type="NCBI Taxonomy" id="749907"/>
    <lineage>
        <taxon>unclassified sequences</taxon>
        <taxon>metagenomes</taxon>
        <taxon>ecological metagenomes</taxon>
    </lineage>
</organism>
<evidence type="ECO:0000259" key="1">
    <source>
        <dbReference type="Pfam" id="PF00534"/>
    </source>
</evidence>
<evidence type="ECO:0000313" key="2">
    <source>
        <dbReference type="EMBL" id="EFK96823.1"/>
    </source>
</evidence>
<accession>D9PHX6</accession>
<dbReference type="InterPro" id="IPR001296">
    <property type="entry name" value="Glyco_trans_1"/>
</dbReference>
<dbReference type="EC" id="2.4.-.-" evidence="2"/>
<dbReference type="Pfam" id="PF00534">
    <property type="entry name" value="Glycos_transf_1"/>
    <property type="match status" value="1"/>
</dbReference>
<dbReference type="Gene3D" id="3.40.50.2000">
    <property type="entry name" value="Glycogen Phosphorylase B"/>
    <property type="match status" value="2"/>
</dbReference>
<comment type="caution">
    <text evidence="2">The sequence shown here is derived from an EMBL/GenBank/DDBJ whole genome shotgun (WGS) entry which is preliminary data.</text>
</comment>
<keyword evidence="2" id="KW-0808">Transferase</keyword>
<proteinExistence type="predicted"/>
<reference evidence="2" key="2">
    <citation type="journal article" date="2011" name="Microb. Ecol.">
        <title>Taxonomic and Functional Metagenomic Profiling of the Microbial Community in the Anoxic Sediment of a Sub-saline Shallow Lake (Laguna de Carrizo, Central Spain).</title>
        <authorList>
            <person name="Ferrer M."/>
            <person name="Guazzaroni M.E."/>
            <person name="Richter M."/>
            <person name="Garcia-Salamanca A."/>
            <person name="Yarza P."/>
            <person name="Suarez-Suarez A."/>
            <person name="Solano J."/>
            <person name="Alcaide M."/>
            <person name="van Dillewijn P."/>
            <person name="Molina-Henares M.A."/>
            <person name="Lopez-Cortes N."/>
            <person name="Al-Ramahi Y."/>
            <person name="Guerrero C."/>
            <person name="Acosta A."/>
            <person name="de Eugenio L.I."/>
            <person name="Martinez V."/>
            <person name="Marques S."/>
            <person name="Rojo F."/>
            <person name="Santero E."/>
            <person name="Genilloud O."/>
            <person name="Perez-Perez J."/>
            <person name="Rossello-Mora R."/>
            <person name="Ramos J.L."/>
        </authorList>
    </citation>
    <scope>NUCLEOTIDE SEQUENCE</scope>
</reference>
<name>D9PHX6_9ZZZZ</name>
<reference evidence="2" key="1">
    <citation type="submission" date="2010-07" db="EMBL/GenBank/DDBJ databases">
        <authorList>
            <consortium name="CONSOLIDER consortium CSD2007-00005"/>
            <person name="Guazzaroni M.-E."/>
            <person name="Richter M."/>
            <person name="Garcia-Salamanca A."/>
            <person name="Yarza P."/>
            <person name="Ferrer M."/>
        </authorList>
    </citation>
    <scope>NUCLEOTIDE SEQUENCE</scope>
</reference>
<dbReference type="EMBL" id="ADZX01000397">
    <property type="protein sequence ID" value="EFK96823.1"/>
    <property type="molecule type" value="Genomic_DNA"/>
</dbReference>
<dbReference type="SUPFAM" id="SSF53756">
    <property type="entry name" value="UDP-Glycosyltransferase/glycogen phosphorylase"/>
    <property type="match status" value="1"/>
</dbReference>
<dbReference type="CDD" id="cd03801">
    <property type="entry name" value="GT4_PimA-like"/>
    <property type="match status" value="1"/>
</dbReference>
<gene>
    <name evidence="2" type="ORF">LDC_1130</name>
</gene>
<feature type="domain" description="Glycosyl transferase family 1" evidence="1">
    <location>
        <begin position="36"/>
        <end position="194"/>
    </location>
</feature>
<keyword evidence="2" id="KW-0328">Glycosyltransferase</keyword>
<dbReference type="GO" id="GO:0016757">
    <property type="term" value="F:glycosyltransferase activity"/>
    <property type="evidence" value="ECO:0007669"/>
    <property type="project" value="UniProtKB-KW"/>
</dbReference>
<protein>
    <submittedName>
        <fullName evidence="2">Glycosyl transferase group 1</fullName>
        <ecNumber evidence="2">2.4.-.-</ecNumber>
    </submittedName>
</protein>